<dbReference type="EMBL" id="LN609529">
    <property type="protein sequence ID" value="CEF69559.2"/>
    <property type="molecule type" value="Genomic_DNA"/>
</dbReference>
<dbReference type="InterPro" id="IPR014044">
    <property type="entry name" value="CAP_dom"/>
</dbReference>
<keyword evidence="1" id="KW-0812">Transmembrane</keyword>
<dbReference type="Pfam" id="PF24100">
    <property type="entry name" value="DUF7381"/>
    <property type="match status" value="1"/>
</dbReference>
<keyword evidence="5" id="KW-1185">Reference proteome</keyword>
<dbReference type="Proteomes" id="UP000035682">
    <property type="component" value="Unplaced"/>
</dbReference>
<organism evidence="4">
    <name type="scientific">Strongyloides ratti</name>
    <name type="common">Parasitic roundworm</name>
    <dbReference type="NCBI Taxonomy" id="34506"/>
    <lineage>
        <taxon>Eukaryota</taxon>
        <taxon>Metazoa</taxon>
        <taxon>Ecdysozoa</taxon>
        <taxon>Nematoda</taxon>
        <taxon>Chromadorea</taxon>
        <taxon>Rhabditida</taxon>
        <taxon>Tylenchina</taxon>
        <taxon>Panagrolaimomorpha</taxon>
        <taxon>Strongyloidoidea</taxon>
        <taxon>Strongyloididae</taxon>
        <taxon>Strongyloides</taxon>
    </lineage>
</organism>
<dbReference type="InterPro" id="IPR055805">
    <property type="entry name" value="DUF7381"/>
</dbReference>
<feature type="domain" description="DUF7381" evidence="3">
    <location>
        <begin position="18"/>
        <end position="135"/>
    </location>
</feature>
<accession>A0A090MZU8</accession>
<sequence length="322" mass="38145">MVSFYRFTFILFGLVNITYQVILVGYYIQMLGKLPTYEYNNVSFPSVKKMVKAIVADKNINYLEHLLIFVVGFKRGRRIDKNYDVTCEKAISYLSEKYINKFYKLKNECTTNQKTDYTCANKHFNGFDYAVDYMMRSNCHINAPSNTLQPVLNDKSSFLPKDACIILQSGKKFLKDNLFSNKIWYKHWHRCDEYCYLKKDFASTKLKYFLEINDYRRQFGLKPLRFKNRFNLLAQSRAKELSRGQQTKFDFDKTYSEITGFSYITYAKFYLKIMFDDAYMNKSRRNSLTLRDIEPLMDRNTMALGIGITTRGDKVFIVIICE</sequence>
<name>A0A090MZU8_STRRB</name>
<dbReference type="SUPFAM" id="SSF55797">
    <property type="entry name" value="PR-1-like"/>
    <property type="match status" value="1"/>
</dbReference>
<dbReference type="AlphaFoldDB" id="A0A090MZU8"/>
<gene>
    <name evidence="4 6 7" type="ORF">SRAE_2000420700</name>
</gene>
<evidence type="ECO:0000313" key="7">
    <source>
        <dbReference type="WormBase" id="SRAE_2000420700"/>
    </source>
</evidence>
<evidence type="ECO:0000313" key="5">
    <source>
        <dbReference type="Proteomes" id="UP000035682"/>
    </source>
</evidence>
<evidence type="ECO:0000313" key="4">
    <source>
        <dbReference type="EMBL" id="CEF69559.2"/>
    </source>
</evidence>
<evidence type="ECO:0000259" key="2">
    <source>
        <dbReference type="Pfam" id="PF00188"/>
    </source>
</evidence>
<evidence type="ECO:0000259" key="3">
    <source>
        <dbReference type="Pfam" id="PF24100"/>
    </source>
</evidence>
<dbReference type="Pfam" id="PF00188">
    <property type="entry name" value="CAP"/>
    <property type="match status" value="1"/>
</dbReference>
<feature type="transmembrane region" description="Helical" evidence="1">
    <location>
        <begin position="7"/>
        <end position="28"/>
    </location>
</feature>
<protein>
    <submittedName>
        <fullName evidence="4 6">CAP domain-containing protein</fullName>
    </submittedName>
</protein>
<dbReference type="GeneID" id="36381929"/>
<evidence type="ECO:0000256" key="1">
    <source>
        <dbReference type="SAM" id="Phobius"/>
    </source>
</evidence>
<keyword evidence="1" id="KW-1133">Transmembrane helix</keyword>
<proteinExistence type="predicted"/>
<evidence type="ECO:0000313" key="6">
    <source>
        <dbReference type="WBParaSite" id="SRAE_2000420700.1"/>
    </source>
</evidence>
<dbReference type="CTD" id="36381929"/>
<feature type="domain" description="SCP" evidence="2">
    <location>
        <begin position="211"/>
        <end position="321"/>
    </location>
</feature>
<dbReference type="WBParaSite" id="SRAE_2000420700.1">
    <property type="protein sequence ID" value="SRAE_2000420700.1"/>
    <property type="gene ID" value="WBGene00264436"/>
</dbReference>
<dbReference type="WormBase" id="SRAE_2000420700">
    <property type="protein sequence ID" value="SRP04744"/>
    <property type="gene ID" value="WBGene00264436"/>
</dbReference>
<dbReference type="InterPro" id="IPR035940">
    <property type="entry name" value="CAP_sf"/>
</dbReference>
<keyword evidence="1" id="KW-0472">Membrane</keyword>
<reference evidence="4 5" key="1">
    <citation type="submission" date="2014-09" db="EMBL/GenBank/DDBJ databases">
        <authorList>
            <person name="Martin A.A."/>
        </authorList>
    </citation>
    <scope>NUCLEOTIDE SEQUENCE</scope>
    <source>
        <strain evidence="5">ED321</strain>
        <strain evidence="4">ED321 Heterogonic</strain>
    </source>
</reference>
<dbReference type="RefSeq" id="XP_024508759.1">
    <property type="nucleotide sequence ID" value="XM_024643049.1"/>
</dbReference>
<reference evidence="6" key="2">
    <citation type="submission" date="2020-12" db="UniProtKB">
        <authorList>
            <consortium name="WormBaseParasite"/>
        </authorList>
    </citation>
    <scope>IDENTIFICATION</scope>
</reference>